<organism evidence="1">
    <name type="scientific">marine sediment metagenome</name>
    <dbReference type="NCBI Taxonomy" id="412755"/>
    <lineage>
        <taxon>unclassified sequences</taxon>
        <taxon>metagenomes</taxon>
        <taxon>ecological metagenomes</taxon>
    </lineage>
</organism>
<comment type="caution">
    <text evidence="1">The sequence shown here is derived from an EMBL/GenBank/DDBJ whole genome shotgun (WGS) entry which is preliminary data.</text>
</comment>
<name>A0A0F9V287_9ZZZZ</name>
<sequence length="61" mass="7411">MDKDYIWTPKRFRLYSAVKTEPDRYRLVFGTIKPKSKPPQEITSTFILNEKEFQNLKKKIF</sequence>
<reference evidence="1" key="1">
    <citation type="journal article" date="2015" name="Nature">
        <title>Complex archaea that bridge the gap between prokaryotes and eukaryotes.</title>
        <authorList>
            <person name="Spang A."/>
            <person name="Saw J.H."/>
            <person name="Jorgensen S.L."/>
            <person name="Zaremba-Niedzwiedzka K."/>
            <person name="Martijn J."/>
            <person name="Lind A.E."/>
            <person name="van Eijk R."/>
            <person name="Schleper C."/>
            <person name="Guy L."/>
            <person name="Ettema T.J."/>
        </authorList>
    </citation>
    <scope>NUCLEOTIDE SEQUENCE</scope>
</reference>
<accession>A0A0F9V287</accession>
<dbReference type="AlphaFoldDB" id="A0A0F9V287"/>
<protein>
    <submittedName>
        <fullName evidence="1">Uncharacterized protein</fullName>
    </submittedName>
</protein>
<dbReference type="EMBL" id="LAZR01000084">
    <property type="protein sequence ID" value="KKN93797.1"/>
    <property type="molecule type" value="Genomic_DNA"/>
</dbReference>
<gene>
    <name evidence="1" type="ORF">LCGC14_0196300</name>
</gene>
<proteinExistence type="predicted"/>
<evidence type="ECO:0000313" key="1">
    <source>
        <dbReference type="EMBL" id="KKN93797.1"/>
    </source>
</evidence>